<sequence>MPLEAPVLGVLVPLHRGRCWGLPPQPLSQCLLLGAGALPLCLSATSSGRPMGHSGLRAGDAADKRHPSETFIGGPEECGGRSSWGGRAEAGGEPSLPGRSLQPDAPASAARAVQRRLSKAAISVPPPHPP</sequence>
<proteinExistence type="predicted"/>
<accession>A0ABQ9VF82</accession>
<evidence type="ECO:0000313" key="2">
    <source>
        <dbReference type="EMBL" id="KAK2108029.1"/>
    </source>
</evidence>
<comment type="caution">
    <text evidence="2">The sequence shown here is derived from an EMBL/GenBank/DDBJ whole genome shotgun (WGS) entry which is preliminary data.</text>
</comment>
<organism evidence="2 3">
    <name type="scientific">Saguinus oedipus</name>
    <name type="common">Cotton-top tamarin</name>
    <name type="synonym">Oedipomidas oedipus</name>
    <dbReference type="NCBI Taxonomy" id="9490"/>
    <lineage>
        <taxon>Eukaryota</taxon>
        <taxon>Metazoa</taxon>
        <taxon>Chordata</taxon>
        <taxon>Craniata</taxon>
        <taxon>Vertebrata</taxon>
        <taxon>Euteleostomi</taxon>
        <taxon>Mammalia</taxon>
        <taxon>Eutheria</taxon>
        <taxon>Euarchontoglires</taxon>
        <taxon>Primates</taxon>
        <taxon>Haplorrhini</taxon>
        <taxon>Platyrrhini</taxon>
        <taxon>Cebidae</taxon>
        <taxon>Callitrichinae</taxon>
        <taxon>Saguinus</taxon>
    </lineage>
</organism>
<dbReference type="EMBL" id="JASSZA010000006">
    <property type="protein sequence ID" value="KAK2108029.1"/>
    <property type="molecule type" value="Genomic_DNA"/>
</dbReference>
<gene>
    <name evidence="2" type="ORF">P7K49_013194</name>
</gene>
<keyword evidence="3" id="KW-1185">Reference proteome</keyword>
<dbReference type="Proteomes" id="UP001266305">
    <property type="component" value="Unassembled WGS sequence"/>
</dbReference>
<reference evidence="2 3" key="1">
    <citation type="submission" date="2023-05" db="EMBL/GenBank/DDBJ databases">
        <title>B98-5 Cell Line De Novo Hybrid Assembly: An Optical Mapping Approach.</title>
        <authorList>
            <person name="Kananen K."/>
            <person name="Auerbach J.A."/>
            <person name="Kautto E."/>
            <person name="Blachly J.S."/>
        </authorList>
    </citation>
    <scope>NUCLEOTIDE SEQUENCE [LARGE SCALE GENOMIC DNA]</scope>
    <source>
        <strain evidence="2">B95-8</strain>
        <tissue evidence="2">Cell line</tissue>
    </source>
</reference>
<name>A0ABQ9VF82_SAGOE</name>
<evidence type="ECO:0000313" key="3">
    <source>
        <dbReference type="Proteomes" id="UP001266305"/>
    </source>
</evidence>
<feature type="region of interest" description="Disordered" evidence="1">
    <location>
        <begin position="46"/>
        <end position="130"/>
    </location>
</feature>
<protein>
    <submittedName>
        <fullName evidence="2">Uncharacterized protein</fullName>
    </submittedName>
</protein>
<evidence type="ECO:0000256" key="1">
    <source>
        <dbReference type="SAM" id="MobiDB-lite"/>
    </source>
</evidence>